<keyword evidence="11 14" id="KW-0503">Monooxygenase</keyword>
<evidence type="ECO:0000256" key="14">
    <source>
        <dbReference type="RuleBase" id="RU000461"/>
    </source>
</evidence>
<evidence type="ECO:0000256" key="10">
    <source>
        <dbReference type="ARBA" id="ARBA00023004"/>
    </source>
</evidence>
<dbReference type="Pfam" id="PF00067">
    <property type="entry name" value="p450"/>
    <property type="match status" value="1"/>
</dbReference>
<dbReference type="PANTHER" id="PTHR24291:SF189">
    <property type="entry name" value="CYTOCHROME P450 4C3-RELATED"/>
    <property type="match status" value="1"/>
</dbReference>
<dbReference type="GO" id="GO:0005506">
    <property type="term" value="F:iron ion binding"/>
    <property type="evidence" value="ECO:0007669"/>
    <property type="project" value="InterPro"/>
</dbReference>
<evidence type="ECO:0000256" key="4">
    <source>
        <dbReference type="ARBA" id="ARBA00010617"/>
    </source>
</evidence>
<comment type="cofactor">
    <cofactor evidence="1 13">
        <name>heme</name>
        <dbReference type="ChEBI" id="CHEBI:30413"/>
    </cofactor>
</comment>
<evidence type="ECO:0000256" key="6">
    <source>
        <dbReference type="ARBA" id="ARBA00022723"/>
    </source>
</evidence>
<evidence type="ECO:0000256" key="2">
    <source>
        <dbReference type="ARBA" id="ARBA00004174"/>
    </source>
</evidence>
<evidence type="ECO:0000256" key="5">
    <source>
        <dbReference type="ARBA" id="ARBA00022617"/>
    </source>
</evidence>
<evidence type="ECO:0000256" key="13">
    <source>
        <dbReference type="PIRSR" id="PIRSR602401-1"/>
    </source>
</evidence>
<comment type="subcellular location">
    <subcellularLocation>
        <location evidence="3">Endoplasmic reticulum membrane</location>
        <topology evidence="3">Peripheral membrane protein</topology>
    </subcellularLocation>
    <subcellularLocation>
        <location evidence="2">Microsome membrane</location>
        <topology evidence="2">Peripheral membrane protein</topology>
    </subcellularLocation>
</comment>
<dbReference type="InterPro" id="IPR050196">
    <property type="entry name" value="Cytochrome_P450_Monoox"/>
</dbReference>
<dbReference type="GO" id="GO:0020037">
    <property type="term" value="F:heme binding"/>
    <property type="evidence" value="ECO:0007669"/>
    <property type="project" value="InterPro"/>
</dbReference>
<keyword evidence="6 13" id="KW-0479">Metal-binding</keyword>
<sequence length="491" mass="56236">MVLFMLLSLTCLLLSVLYLQFRWRYRHIIATANKLPCPPTWPFIGNALFFLENITSTTKHLLRFGTKFKTIFCIWVGPSPIFVTSNPSDLKILLNSSTTLEKDSSYNVLKIFLGNGLIAAPVTTWKKYRRLMDPLMHPSNIEHFLPVFNDIAKGLVEEIRGQSQPFDPTNLFFHAAINSISRTIITKKDVDMLTKLKIQKILFAVGSLYTESIARPWFQIVWLVRLLHSDSKRAIQYLFDVNMTYDKLCIEDVNGTNFIHGLEKGSDGFQYKTLWDVSLNNPNGPTDNHNWRDERSTMIGAGSDTIVSALTFVTVTLANHPDVQEKVQKEIQEVVGDSSDVTLADLNCLTYLEQVIMETLRLHGSVPIIMRQATKDTKLSTCTIPAGSRVMIPLFALGHNEDYFPEPKKFLPDRFSPEAARERHVYAFIPFSGGPRNCIGKRYSLMYMKTILVHMLRTFRVHTTLRLNDIEYEAKIVMFSKHKLPLEFECR</sequence>
<dbReference type="EMBL" id="GEBQ01013575">
    <property type="protein sequence ID" value="JAT26402.1"/>
    <property type="molecule type" value="Transcribed_RNA"/>
</dbReference>
<dbReference type="InterPro" id="IPR036396">
    <property type="entry name" value="Cyt_P450_sf"/>
</dbReference>
<feature type="binding site" description="axial binding residue" evidence="13">
    <location>
        <position position="438"/>
    </location>
    <ligand>
        <name>heme</name>
        <dbReference type="ChEBI" id="CHEBI:30413"/>
    </ligand>
    <ligandPart>
        <name>Fe</name>
        <dbReference type="ChEBI" id="CHEBI:18248"/>
    </ligandPart>
</feature>
<dbReference type="PROSITE" id="PS00086">
    <property type="entry name" value="CYTOCHROME_P450"/>
    <property type="match status" value="1"/>
</dbReference>
<dbReference type="SUPFAM" id="SSF48264">
    <property type="entry name" value="Cytochrome P450"/>
    <property type="match status" value="1"/>
</dbReference>
<evidence type="ECO:0000256" key="7">
    <source>
        <dbReference type="ARBA" id="ARBA00022824"/>
    </source>
</evidence>
<name>A0A1B6LRU3_9HEMI</name>
<evidence type="ECO:0000256" key="9">
    <source>
        <dbReference type="ARBA" id="ARBA00023002"/>
    </source>
</evidence>
<keyword evidence="8" id="KW-0492">Microsome</keyword>
<dbReference type="PANTHER" id="PTHR24291">
    <property type="entry name" value="CYTOCHROME P450 FAMILY 4"/>
    <property type="match status" value="1"/>
</dbReference>
<dbReference type="InterPro" id="IPR002401">
    <property type="entry name" value="Cyt_P450_E_grp-I"/>
</dbReference>
<protein>
    <recommendedName>
        <fullName evidence="16">Cytochrome P450</fullName>
    </recommendedName>
</protein>
<dbReference type="GO" id="GO:0004497">
    <property type="term" value="F:monooxygenase activity"/>
    <property type="evidence" value="ECO:0007669"/>
    <property type="project" value="UniProtKB-KW"/>
</dbReference>
<organism evidence="15">
    <name type="scientific">Graphocephala atropunctata</name>
    <dbReference type="NCBI Taxonomy" id="36148"/>
    <lineage>
        <taxon>Eukaryota</taxon>
        <taxon>Metazoa</taxon>
        <taxon>Ecdysozoa</taxon>
        <taxon>Arthropoda</taxon>
        <taxon>Hexapoda</taxon>
        <taxon>Insecta</taxon>
        <taxon>Pterygota</taxon>
        <taxon>Neoptera</taxon>
        <taxon>Paraneoptera</taxon>
        <taxon>Hemiptera</taxon>
        <taxon>Auchenorrhyncha</taxon>
        <taxon>Membracoidea</taxon>
        <taxon>Cicadellidae</taxon>
        <taxon>Cicadellinae</taxon>
        <taxon>Cicadellini</taxon>
        <taxon>Graphocephala</taxon>
    </lineage>
</organism>
<dbReference type="GO" id="GO:0005789">
    <property type="term" value="C:endoplasmic reticulum membrane"/>
    <property type="evidence" value="ECO:0007669"/>
    <property type="project" value="UniProtKB-SubCell"/>
</dbReference>
<dbReference type="PRINTS" id="PR00463">
    <property type="entry name" value="EP450I"/>
</dbReference>
<evidence type="ECO:0000256" key="12">
    <source>
        <dbReference type="ARBA" id="ARBA00023136"/>
    </source>
</evidence>
<evidence type="ECO:0000256" key="11">
    <source>
        <dbReference type="ARBA" id="ARBA00023033"/>
    </source>
</evidence>
<dbReference type="InterPro" id="IPR017972">
    <property type="entry name" value="Cyt_P450_CS"/>
</dbReference>
<evidence type="ECO:0000256" key="8">
    <source>
        <dbReference type="ARBA" id="ARBA00022848"/>
    </source>
</evidence>
<evidence type="ECO:0008006" key="16">
    <source>
        <dbReference type="Google" id="ProtNLM"/>
    </source>
</evidence>
<keyword evidence="9 14" id="KW-0560">Oxidoreductase</keyword>
<proteinExistence type="inferred from homology"/>
<accession>A0A1B6LRU3</accession>
<dbReference type="InterPro" id="IPR001128">
    <property type="entry name" value="Cyt_P450"/>
</dbReference>
<reference evidence="15" key="1">
    <citation type="submission" date="2015-11" db="EMBL/GenBank/DDBJ databases">
        <title>De novo transcriptome assembly of four potential Pierce s Disease insect vectors from Arizona vineyards.</title>
        <authorList>
            <person name="Tassone E.E."/>
        </authorList>
    </citation>
    <scope>NUCLEOTIDE SEQUENCE</scope>
</reference>
<evidence type="ECO:0000313" key="15">
    <source>
        <dbReference type="EMBL" id="JAT26402.1"/>
    </source>
</evidence>
<comment type="similarity">
    <text evidence="4 14">Belongs to the cytochrome P450 family.</text>
</comment>
<keyword evidence="12" id="KW-0472">Membrane</keyword>
<gene>
    <name evidence="15" type="ORF">g.52506</name>
</gene>
<dbReference type="AlphaFoldDB" id="A0A1B6LRU3"/>
<evidence type="ECO:0000256" key="3">
    <source>
        <dbReference type="ARBA" id="ARBA00004406"/>
    </source>
</evidence>
<keyword evidence="7" id="KW-0256">Endoplasmic reticulum</keyword>
<keyword evidence="10 13" id="KW-0408">Iron</keyword>
<dbReference type="Gene3D" id="1.10.630.10">
    <property type="entry name" value="Cytochrome P450"/>
    <property type="match status" value="1"/>
</dbReference>
<dbReference type="PRINTS" id="PR00385">
    <property type="entry name" value="P450"/>
</dbReference>
<dbReference type="GO" id="GO:0016705">
    <property type="term" value="F:oxidoreductase activity, acting on paired donors, with incorporation or reduction of molecular oxygen"/>
    <property type="evidence" value="ECO:0007669"/>
    <property type="project" value="InterPro"/>
</dbReference>
<evidence type="ECO:0000256" key="1">
    <source>
        <dbReference type="ARBA" id="ARBA00001971"/>
    </source>
</evidence>
<keyword evidence="5 13" id="KW-0349">Heme</keyword>